<reference evidence="6 7" key="1">
    <citation type="submission" date="2018-02" db="EMBL/GenBank/DDBJ databases">
        <title>Mycoplasma marinum and Mycoplasma todarodis sp. nov., moderately halophilic and psychrotolerant mycoplasmas isolated from cephalopods.</title>
        <authorList>
            <person name="Viver T."/>
        </authorList>
    </citation>
    <scope>NUCLEOTIDE SEQUENCE [LARGE SCALE GENOMIC DNA]</scope>
    <source>
        <strain evidence="6 7">5H</strain>
    </source>
</reference>
<dbReference type="EMBL" id="PSZP01000002">
    <property type="protein sequence ID" value="TCG11978.1"/>
    <property type="molecule type" value="Genomic_DNA"/>
</dbReference>
<evidence type="ECO:0000313" key="7">
    <source>
        <dbReference type="Proteomes" id="UP000291072"/>
    </source>
</evidence>
<proteinExistence type="predicted"/>
<dbReference type="RefSeq" id="WP_131613120.1">
    <property type="nucleotide sequence ID" value="NZ_PSZP01000002.1"/>
</dbReference>
<dbReference type="PROSITE" id="PS51352">
    <property type="entry name" value="THIOREDOXIN_2"/>
    <property type="match status" value="1"/>
</dbReference>
<keyword evidence="3" id="KW-1015">Disulfide bond</keyword>
<dbReference type="OrthoDB" id="9781543at2"/>
<accession>A0A4R0XY40</accession>
<dbReference type="InterPro" id="IPR013740">
    <property type="entry name" value="Redoxin"/>
</dbReference>
<dbReference type="Pfam" id="PF08534">
    <property type="entry name" value="Redoxin"/>
    <property type="match status" value="1"/>
</dbReference>
<evidence type="ECO:0000256" key="4">
    <source>
        <dbReference type="ARBA" id="ARBA00023284"/>
    </source>
</evidence>
<gene>
    <name evidence="6" type="ORF">C4B25_00540</name>
</gene>
<evidence type="ECO:0000259" key="5">
    <source>
        <dbReference type="PROSITE" id="PS51352"/>
    </source>
</evidence>
<dbReference type="Gene3D" id="3.40.30.10">
    <property type="entry name" value="Glutaredoxin"/>
    <property type="match status" value="1"/>
</dbReference>
<dbReference type="InterPro" id="IPR013766">
    <property type="entry name" value="Thioredoxin_domain"/>
</dbReference>
<sequence>MNKVTLHNEPFELSGMTIEKNTKLSFKAEDKNGIWNIEDIKGKKVISLFPDINTGICDIQTQQIAKLAQQHTDITFISISTDSVEIQKEWCAAKGLENILIVSDDKYKEFQTQTNAYVPKINKLIRGFILLDENNMIQEISLNNELVEDPDYTSLDKWIK</sequence>
<keyword evidence="2" id="KW-0049">Antioxidant</keyword>
<dbReference type="SUPFAM" id="SSF52833">
    <property type="entry name" value="Thioredoxin-like"/>
    <property type="match status" value="1"/>
</dbReference>
<organism evidence="6 7">
    <name type="scientific">Mycoplasma todarodis</name>
    <dbReference type="NCBI Taxonomy" id="1937191"/>
    <lineage>
        <taxon>Bacteria</taxon>
        <taxon>Bacillati</taxon>
        <taxon>Mycoplasmatota</taxon>
        <taxon>Mollicutes</taxon>
        <taxon>Mycoplasmataceae</taxon>
        <taxon>Mycoplasma</taxon>
    </lineage>
</organism>
<keyword evidence="1" id="KW-0560">Oxidoreductase</keyword>
<dbReference type="GO" id="GO:0004601">
    <property type="term" value="F:peroxidase activity"/>
    <property type="evidence" value="ECO:0007669"/>
    <property type="project" value="UniProtKB-KW"/>
</dbReference>
<comment type="caution">
    <text evidence="6">The sequence shown here is derived from an EMBL/GenBank/DDBJ whole genome shotgun (WGS) entry which is preliminary data.</text>
</comment>
<evidence type="ECO:0000256" key="2">
    <source>
        <dbReference type="ARBA" id="ARBA00022862"/>
    </source>
</evidence>
<dbReference type="PANTHER" id="PTHR43110:SF1">
    <property type="entry name" value="THIOL PEROXIDASE"/>
    <property type="match status" value="1"/>
</dbReference>
<evidence type="ECO:0000313" key="6">
    <source>
        <dbReference type="EMBL" id="TCG11978.1"/>
    </source>
</evidence>
<keyword evidence="7" id="KW-1185">Reference proteome</keyword>
<evidence type="ECO:0000256" key="1">
    <source>
        <dbReference type="ARBA" id="ARBA00022559"/>
    </source>
</evidence>
<name>A0A4R0XY40_9MOLU</name>
<dbReference type="AlphaFoldDB" id="A0A4R0XY40"/>
<dbReference type="Proteomes" id="UP000291072">
    <property type="component" value="Unassembled WGS sequence"/>
</dbReference>
<feature type="domain" description="Thioredoxin" evidence="5">
    <location>
        <begin position="17"/>
        <end position="160"/>
    </location>
</feature>
<keyword evidence="4" id="KW-0676">Redox-active center</keyword>
<dbReference type="InterPro" id="IPR050455">
    <property type="entry name" value="Tpx_Peroxidase_subfamily"/>
</dbReference>
<dbReference type="InterPro" id="IPR036249">
    <property type="entry name" value="Thioredoxin-like_sf"/>
</dbReference>
<keyword evidence="1" id="KW-0575">Peroxidase</keyword>
<evidence type="ECO:0000256" key="3">
    <source>
        <dbReference type="ARBA" id="ARBA00023157"/>
    </source>
</evidence>
<dbReference type="PANTHER" id="PTHR43110">
    <property type="entry name" value="THIOL PEROXIDASE"/>
    <property type="match status" value="1"/>
</dbReference>
<protein>
    <recommendedName>
        <fullName evidence="5">Thioredoxin domain-containing protein</fullName>
    </recommendedName>
</protein>